<keyword evidence="5" id="KW-1185">Reference proteome</keyword>
<dbReference type="Gene3D" id="1.10.340.30">
    <property type="entry name" value="Hypothetical protein, domain 2"/>
    <property type="match status" value="1"/>
</dbReference>
<dbReference type="InterPro" id="IPR045138">
    <property type="entry name" value="MeCP2/MBD4"/>
</dbReference>
<dbReference type="GO" id="GO:0006281">
    <property type="term" value="P:DNA repair"/>
    <property type="evidence" value="ECO:0007669"/>
    <property type="project" value="InterPro"/>
</dbReference>
<name>A0A8J2RSA2_9CRUS</name>
<dbReference type="PANTHER" id="PTHR15074">
    <property type="entry name" value="METHYL-CPG-BINDING PROTEIN"/>
    <property type="match status" value="1"/>
</dbReference>
<accession>A0A8J2RSA2</accession>
<dbReference type="GO" id="GO:0003677">
    <property type="term" value="F:DNA binding"/>
    <property type="evidence" value="ECO:0007669"/>
    <property type="project" value="InterPro"/>
</dbReference>
<proteinExistence type="predicted"/>
<reference evidence="4" key="1">
    <citation type="submission" date="2021-11" db="EMBL/GenBank/DDBJ databases">
        <authorList>
            <person name="Schell T."/>
        </authorList>
    </citation>
    <scope>NUCLEOTIDE SEQUENCE</scope>
    <source>
        <strain evidence="4">M5</strain>
    </source>
</reference>
<sequence length="285" mass="32360">MFVTNVDVDGPAASGEASGGGEQRKTKIRVPNISVRSNQTQSSAKKVTLKRKLDDQTVGTPVIGTVANPKEAASKKLVIRNLTTAILKKAEAETEAFPVEDNNKSSDYFPVPFNVLPQSKDPRLPPEWEPPQSPYNFIQEYLFRDPWQLLVATIFLNKTNGKSATPFIWEFLKRWKTAEVAREADWKEIADLMTPLGLHELRAKRIVRMSEDYLKGDWMKPSDLYGISKYGSDSYRIFCLGEWKEVSLISFLLFKNICGRIANVIRRQIVATDHNPLCLIWGWEI</sequence>
<comment type="caution">
    <text evidence="4">The sequence shown here is derived from an EMBL/GenBank/DDBJ whole genome shotgun (WGS) entry which is preliminary data.</text>
</comment>
<dbReference type="PANTHER" id="PTHR15074:SF0">
    <property type="entry name" value="METHYL-CPG-BINDING DOMAIN PROTEIN 4-LIKE PROTEIN"/>
    <property type="match status" value="1"/>
</dbReference>
<dbReference type="SUPFAM" id="SSF48150">
    <property type="entry name" value="DNA-glycosylase"/>
    <property type="match status" value="1"/>
</dbReference>
<dbReference type="EMBL" id="CAKKLH010000280">
    <property type="protein sequence ID" value="CAH0107866.1"/>
    <property type="molecule type" value="Genomic_DNA"/>
</dbReference>
<feature type="region of interest" description="Disordered" evidence="3">
    <location>
        <begin position="1"/>
        <end position="28"/>
    </location>
</feature>
<protein>
    <recommendedName>
        <fullName evidence="6">HhH-GPD domain-containing protein</fullName>
    </recommendedName>
</protein>
<dbReference type="GO" id="GO:0005634">
    <property type="term" value="C:nucleus"/>
    <property type="evidence" value="ECO:0007669"/>
    <property type="project" value="UniProtKB-SubCell"/>
</dbReference>
<evidence type="ECO:0008006" key="6">
    <source>
        <dbReference type="Google" id="ProtNLM"/>
    </source>
</evidence>
<evidence type="ECO:0000313" key="5">
    <source>
        <dbReference type="Proteomes" id="UP000789390"/>
    </source>
</evidence>
<evidence type="ECO:0000256" key="3">
    <source>
        <dbReference type="SAM" id="MobiDB-lite"/>
    </source>
</evidence>
<dbReference type="GO" id="GO:0003824">
    <property type="term" value="F:catalytic activity"/>
    <property type="evidence" value="ECO:0007669"/>
    <property type="project" value="InterPro"/>
</dbReference>
<evidence type="ECO:0000256" key="2">
    <source>
        <dbReference type="ARBA" id="ARBA00023242"/>
    </source>
</evidence>
<dbReference type="AlphaFoldDB" id="A0A8J2RSA2"/>
<evidence type="ECO:0000313" key="4">
    <source>
        <dbReference type="EMBL" id="CAH0107866.1"/>
    </source>
</evidence>
<comment type="subcellular location">
    <subcellularLocation>
        <location evidence="1">Nucleus</location>
    </subcellularLocation>
</comment>
<dbReference type="Proteomes" id="UP000789390">
    <property type="component" value="Unassembled WGS sequence"/>
</dbReference>
<dbReference type="FunFam" id="1.10.340.30:FF:000042">
    <property type="entry name" value="Methyl-CpG-binding domain protein 4"/>
    <property type="match status" value="1"/>
</dbReference>
<dbReference type="OrthoDB" id="10265068at2759"/>
<organism evidence="4 5">
    <name type="scientific">Daphnia galeata</name>
    <dbReference type="NCBI Taxonomy" id="27404"/>
    <lineage>
        <taxon>Eukaryota</taxon>
        <taxon>Metazoa</taxon>
        <taxon>Ecdysozoa</taxon>
        <taxon>Arthropoda</taxon>
        <taxon>Crustacea</taxon>
        <taxon>Branchiopoda</taxon>
        <taxon>Diplostraca</taxon>
        <taxon>Cladocera</taxon>
        <taxon>Anomopoda</taxon>
        <taxon>Daphniidae</taxon>
        <taxon>Daphnia</taxon>
    </lineage>
</organism>
<keyword evidence="2" id="KW-0539">Nucleus</keyword>
<evidence type="ECO:0000256" key="1">
    <source>
        <dbReference type="ARBA" id="ARBA00004123"/>
    </source>
</evidence>
<gene>
    <name evidence="4" type="ORF">DGAL_LOCUS11200</name>
</gene>
<dbReference type="InterPro" id="IPR011257">
    <property type="entry name" value="DNA_glycosylase"/>
</dbReference>